<evidence type="ECO:0000256" key="1">
    <source>
        <dbReference type="ARBA" id="ARBA00009580"/>
    </source>
</evidence>
<dbReference type="GO" id="GO:0016791">
    <property type="term" value="F:phosphatase activity"/>
    <property type="evidence" value="ECO:0007669"/>
    <property type="project" value="TreeGrafter"/>
</dbReference>
<accession>A0A365UEA8</accession>
<comment type="similarity">
    <text evidence="1">Belongs to the protein-tyrosine phosphatase family.</text>
</comment>
<reference evidence="3 4" key="1">
    <citation type="submission" date="2018-07" db="EMBL/GenBank/DDBJ databases">
        <title>Rhodosalinus sp. strain E84T genomic sequence and assembly.</title>
        <authorList>
            <person name="Liu Z.-W."/>
            <person name="Lu D.-C."/>
        </authorList>
    </citation>
    <scope>NUCLEOTIDE SEQUENCE [LARGE SCALE GENOMIC DNA]</scope>
    <source>
        <strain evidence="3 4">E84</strain>
    </source>
</reference>
<dbReference type="AlphaFoldDB" id="A0A365UEA8"/>
<name>A0A365UEA8_9RHOB</name>
<sequence>MLTKIWSWLDDRERMLRRSFGTDISTPGQRRLAWLHYHMFDHAALRTVWTNFFEVAPGVYRSNQPTHARFARYRDMGVRTVINLRGEDKHAQYLFEKESCEALGLTLVNAKLWARQTASRARIQAVIDAMRAAERPFLFHCKSGADRAGFAAAVYLMVFEGVPVEEAKAQLGLKYIHFKGTRTGVQDYILDVYAARLGRGAIPFEDWIAREYDHKAIQAGFDARRPPQDLA</sequence>
<gene>
    <name evidence="3" type="ORF">DRV85_01440</name>
</gene>
<dbReference type="EMBL" id="QNTQ01000001">
    <property type="protein sequence ID" value="RBI87617.1"/>
    <property type="molecule type" value="Genomic_DNA"/>
</dbReference>
<comment type="caution">
    <text evidence="3">The sequence shown here is derived from an EMBL/GenBank/DDBJ whole genome shotgun (WGS) entry which is preliminary data.</text>
</comment>
<dbReference type="PANTHER" id="PTHR31126">
    <property type="entry name" value="TYROSINE-PROTEIN PHOSPHATASE"/>
    <property type="match status" value="1"/>
</dbReference>
<dbReference type="Proteomes" id="UP000253370">
    <property type="component" value="Unassembled WGS sequence"/>
</dbReference>
<dbReference type="PANTHER" id="PTHR31126:SF72">
    <property type="entry name" value="DUAL SPECIFICITY PROTEIN PHOSPHATASE TPBA"/>
    <property type="match status" value="1"/>
</dbReference>
<dbReference type="RefSeq" id="WP_113287640.1">
    <property type="nucleotide sequence ID" value="NZ_QNTQ01000001.1"/>
</dbReference>
<dbReference type="Pfam" id="PF22741">
    <property type="entry name" value="PTP-NADK"/>
    <property type="match status" value="1"/>
</dbReference>
<protein>
    <submittedName>
        <fullName evidence="3">Protein tyrosine phosphatase</fullName>
    </submittedName>
</protein>
<dbReference type="InterPro" id="IPR055214">
    <property type="entry name" value="PTP-NADK"/>
</dbReference>
<organism evidence="3 4">
    <name type="scientific">Rhodosalinus halophilus</name>
    <dbReference type="NCBI Taxonomy" id="2259333"/>
    <lineage>
        <taxon>Bacteria</taxon>
        <taxon>Pseudomonadati</taxon>
        <taxon>Pseudomonadota</taxon>
        <taxon>Alphaproteobacteria</taxon>
        <taxon>Rhodobacterales</taxon>
        <taxon>Paracoccaceae</taxon>
        <taxon>Rhodosalinus</taxon>
    </lineage>
</organism>
<evidence type="ECO:0000313" key="4">
    <source>
        <dbReference type="Proteomes" id="UP000253370"/>
    </source>
</evidence>
<dbReference type="InterPro" id="IPR029021">
    <property type="entry name" value="Prot-tyrosine_phosphatase-like"/>
</dbReference>
<dbReference type="OrthoDB" id="9814896at2"/>
<feature type="domain" description="DSP-PTPase phosphatase fused to NAD+ Kinase" evidence="2">
    <location>
        <begin position="59"/>
        <end position="175"/>
    </location>
</feature>
<keyword evidence="4" id="KW-1185">Reference proteome</keyword>
<evidence type="ECO:0000313" key="3">
    <source>
        <dbReference type="EMBL" id="RBI87617.1"/>
    </source>
</evidence>
<proteinExistence type="inferred from homology"/>
<dbReference type="Gene3D" id="3.90.190.10">
    <property type="entry name" value="Protein tyrosine phosphatase superfamily"/>
    <property type="match status" value="1"/>
</dbReference>
<dbReference type="SUPFAM" id="SSF52799">
    <property type="entry name" value="(Phosphotyrosine protein) phosphatases II"/>
    <property type="match status" value="1"/>
</dbReference>
<evidence type="ECO:0000259" key="2">
    <source>
        <dbReference type="Pfam" id="PF22741"/>
    </source>
</evidence>